<evidence type="ECO:0000313" key="4">
    <source>
        <dbReference type="Proteomes" id="UP001597419"/>
    </source>
</evidence>
<evidence type="ECO:0000256" key="1">
    <source>
        <dbReference type="SAM" id="SignalP"/>
    </source>
</evidence>
<proteinExistence type="predicted"/>
<sequence length="148" mass="15851">MRARVLAPAIALALTSLPAVAATAAADPPYQLRHVHTGYCLGEDGGLVDTYRCDPKHEWHVSGDPGGMVFEDIASKRCLEVARNGRQVSTSACDGAPVQRWALRGPGRSKGTLENTASHTCLSYDFRKVTAEPCDAAKGQQQTWDVDG</sequence>
<organism evidence="3 4">
    <name type="scientific">Amycolatopsis samaneae</name>
    <dbReference type="NCBI Taxonomy" id="664691"/>
    <lineage>
        <taxon>Bacteria</taxon>
        <taxon>Bacillati</taxon>
        <taxon>Actinomycetota</taxon>
        <taxon>Actinomycetes</taxon>
        <taxon>Pseudonocardiales</taxon>
        <taxon>Pseudonocardiaceae</taxon>
        <taxon>Amycolatopsis</taxon>
    </lineage>
</organism>
<dbReference type="EMBL" id="JBHUKU010000002">
    <property type="protein sequence ID" value="MFD2457765.1"/>
    <property type="molecule type" value="Genomic_DNA"/>
</dbReference>
<dbReference type="SUPFAM" id="SSF50370">
    <property type="entry name" value="Ricin B-like lectins"/>
    <property type="match status" value="1"/>
</dbReference>
<evidence type="ECO:0000259" key="2">
    <source>
        <dbReference type="Pfam" id="PF00652"/>
    </source>
</evidence>
<dbReference type="InterPro" id="IPR000772">
    <property type="entry name" value="Ricin_B_lectin"/>
</dbReference>
<dbReference type="CDD" id="cd23415">
    <property type="entry name" value="beta-trefoil_Ricin_AH"/>
    <property type="match status" value="1"/>
</dbReference>
<keyword evidence="1" id="KW-0732">Signal</keyword>
<dbReference type="RefSeq" id="WP_345389379.1">
    <property type="nucleotide sequence ID" value="NZ_BAABHG010000003.1"/>
</dbReference>
<comment type="caution">
    <text evidence="3">The sequence shown here is derived from an EMBL/GenBank/DDBJ whole genome shotgun (WGS) entry which is preliminary data.</text>
</comment>
<dbReference type="Gene3D" id="2.80.10.50">
    <property type="match status" value="1"/>
</dbReference>
<dbReference type="PROSITE" id="PS50231">
    <property type="entry name" value="RICIN_B_LECTIN"/>
    <property type="match status" value="1"/>
</dbReference>
<evidence type="ECO:0000313" key="3">
    <source>
        <dbReference type="EMBL" id="MFD2457765.1"/>
    </source>
</evidence>
<name>A0ABW5G9L7_9PSEU</name>
<feature type="chain" id="PRO_5045300743" evidence="1">
    <location>
        <begin position="22"/>
        <end position="148"/>
    </location>
</feature>
<dbReference type="Pfam" id="PF00652">
    <property type="entry name" value="Ricin_B_lectin"/>
    <property type="match status" value="1"/>
</dbReference>
<dbReference type="Proteomes" id="UP001597419">
    <property type="component" value="Unassembled WGS sequence"/>
</dbReference>
<gene>
    <name evidence="3" type="ORF">ACFSYJ_04100</name>
</gene>
<accession>A0ABW5G9L7</accession>
<feature type="domain" description="Ricin B lectin" evidence="2">
    <location>
        <begin position="74"/>
        <end position="147"/>
    </location>
</feature>
<keyword evidence="4" id="KW-1185">Reference proteome</keyword>
<protein>
    <submittedName>
        <fullName evidence="3">Ricin-type beta-trefoil lectin domain protein</fullName>
    </submittedName>
</protein>
<feature type="signal peptide" evidence="1">
    <location>
        <begin position="1"/>
        <end position="21"/>
    </location>
</feature>
<reference evidence="4" key="1">
    <citation type="journal article" date="2019" name="Int. J. Syst. Evol. Microbiol.">
        <title>The Global Catalogue of Microorganisms (GCM) 10K type strain sequencing project: providing services to taxonomists for standard genome sequencing and annotation.</title>
        <authorList>
            <consortium name="The Broad Institute Genomics Platform"/>
            <consortium name="The Broad Institute Genome Sequencing Center for Infectious Disease"/>
            <person name="Wu L."/>
            <person name="Ma J."/>
        </authorList>
    </citation>
    <scope>NUCLEOTIDE SEQUENCE [LARGE SCALE GENOMIC DNA]</scope>
    <source>
        <strain evidence="4">CGMCC 4.7643</strain>
    </source>
</reference>
<dbReference type="InterPro" id="IPR035992">
    <property type="entry name" value="Ricin_B-like_lectins"/>
</dbReference>